<organism evidence="1 2">
    <name type="scientific">Nonomuraea solani</name>
    <dbReference type="NCBI Taxonomy" id="1144553"/>
    <lineage>
        <taxon>Bacteria</taxon>
        <taxon>Bacillati</taxon>
        <taxon>Actinomycetota</taxon>
        <taxon>Actinomycetes</taxon>
        <taxon>Streptosporangiales</taxon>
        <taxon>Streptosporangiaceae</taxon>
        <taxon>Nonomuraea</taxon>
    </lineage>
</organism>
<evidence type="ECO:0000313" key="1">
    <source>
        <dbReference type="EMBL" id="SEH01227.1"/>
    </source>
</evidence>
<proteinExistence type="predicted"/>
<protein>
    <recommendedName>
        <fullName evidence="3">FXSXX-COOH protein</fullName>
    </recommendedName>
</protein>
<name>A0A1H6ETN0_9ACTN</name>
<reference evidence="1 2" key="1">
    <citation type="submission" date="2016-10" db="EMBL/GenBank/DDBJ databases">
        <authorList>
            <person name="de Groot N.N."/>
        </authorList>
    </citation>
    <scope>NUCLEOTIDE SEQUENCE [LARGE SCALE GENOMIC DNA]</scope>
    <source>
        <strain evidence="1 2">CGMCC 4.7037</strain>
    </source>
</reference>
<evidence type="ECO:0000313" key="2">
    <source>
        <dbReference type="Proteomes" id="UP000236732"/>
    </source>
</evidence>
<accession>A0A1H6ETN0</accession>
<sequence length="63" mass="7000">MQPQIVTRSRAFVDLSVISRTDLRELGDTAVPHALSELLEGGLEEEETFARFDNSTLPPQLDS</sequence>
<evidence type="ECO:0008006" key="3">
    <source>
        <dbReference type="Google" id="ProtNLM"/>
    </source>
</evidence>
<dbReference type="RefSeq" id="WP_103962330.1">
    <property type="nucleotide sequence ID" value="NZ_FNVT01000019.1"/>
</dbReference>
<dbReference type="AlphaFoldDB" id="A0A1H6ETN0"/>
<dbReference type="EMBL" id="FNVT01000019">
    <property type="protein sequence ID" value="SEH01227.1"/>
    <property type="molecule type" value="Genomic_DNA"/>
</dbReference>
<dbReference type="Proteomes" id="UP000236732">
    <property type="component" value="Unassembled WGS sequence"/>
</dbReference>
<keyword evidence="2" id="KW-1185">Reference proteome</keyword>
<gene>
    <name evidence="1" type="ORF">SAMN05444920_119157</name>
</gene>